<evidence type="ECO:0000313" key="1">
    <source>
        <dbReference type="EMBL" id="KAF2712782.1"/>
    </source>
</evidence>
<sequence length="619" mass="68865">MATSSAVLVELSTHLLQVHRDPSTTLDIDLLEQCELFTSTPEYRSQVWKETRPLFLQMASLLPDLKQDPEPVIHFIMKLAVPYRFEDIKDVQFEAGLDLQAVSFHGLILSLLEKAAATSHDAQALANRPAVIAAIVRLWLCTNSAGIATQAADLLIALLRVSKNEPIVVPGETQLHSYGAGPIWKRLFDDRDIYSLYYQYTYFLNFTANPLLSKRDKTVSQARLLEWIPKVGSMDWSTIVSGHGSEAEQEVGLSGTEGLLHYVSLKMVKTEDDILMHMTLINFFSDLITAVKTKRYLTPNDSSVFLDFVKEHGIHKEIIELHTNPDASMEQSFLGSRTGHYISEYAIVYPQNFEDSPELTVIRQHIHRNMSKCDSNDLNILVSMPRQTLIPHTSAGVAWGDSLLLDIPIVKTRPEALKTLAAVFHGPLKEELTFPQAKSGSTKSRRNEVERIYARILTHLYFTRNPTMFSNIVTHSETIAIKENALAALGLLGAIITSDWEARIPSDLIPETDPIYTRLQQFPKTGIDVILDPSLSGGVLPSLLKPATSYSNLVGGHGDVEDAAFQVAMAKFDVLKALGQRLENEGKRQDVLTMVQRRISEGPWGVSGGVGSRIGTLEL</sequence>
<name>A0A6G1KJX4_9PLEO</name>
<dbReference type="EMBL" id="MU005766">
    <property type="protein sequence ID" value="KAF2712782.1"/>
    <property type="molecule type" value="Genomic_DNA"/>
</dbReference>
<gene>
    <name evidence="1" type="ORF">K504DRAFT_464846</name>
</gene>
<organism evidence="1 2">
    <name type="scientific">Pleomassaria siparia CBS 279.74</name>
    <dbReference type="NCBI Taxonomy" id="1314801"/>
    <lineage>
        <taxon>Eukaryota</taxon>
        <taxon>Fungi</taxon>
        <taxon>Dikarya</taxon>
        <taxon>Ascomycota</taxon>
        <taxon>Pezizomycotina</taxon>
        <taxon>Dothideomycetes</taxon>
        <taxon>Pleosporomycetidae</taxon>
        <taxon>Pleosporales</taxon>
        <taxon>Pleomassariaceae</taxon>
        <taxon>Pleomassaria</taxon>
    </lineage>
</organism>
<proteinExistence type="predicted"/>
<accession>A0A6G1KJX4</accession>
<reference evidence="1" key="1">
    <citation type="journal article" date="2020" name="Stud. Mycol.">
        <title>101 Dothideomycetes genomes: a test case for predicting lifestyles and emergence of pathogens.</title>
        <authorList>
            <person name="Haridas S."/>
            <person name="Albert R."/>
            <person name="Binder M."/>
            <person name="Bloem J."/>
            <person name="Labutti K."/>
            <person name="Salamov A."/>
            <person name="Andreopoulos B."/>
            <person name="Baker S."/>
            <person name="Barry K."/>
            <person name="Bills G."/>
            <person name="Bluhm B."/>
            <person name="Cannon C."/>
            <person name="Castanera R."/>
            <person name="Culley D."/>
            <person name="Daum C."/>
            <person name="Ezra D."/>
            <person name="Gonzalez J."/>
            <person name="Henrissat B."/>
            <person name="Kuo A."/>
            <person name="Liang C."/>
            <person name="Lipzen A."/>
            <person name="Lutzoni F."/>
            <person name="Magnuson J."/>
            <person name="Mondo S."/>
            <person name="Nolan M."/>
            <person name="Ohm R."/>
            <person name="Pangilinan J."/>
            <person name="Park H.-J."/>
            <person name="Ramirez L."/>
            <person name="Alfaro M."/>
            <person name="Sun H."/>
            <person name="Tritt A."/>
            <person name="Yoshinaga Y."/>
            <person name="Zwiers L.-H."/>
            <person name="Turgeon B."/>
            <person name="Goodwin S."/>
            <person name="Spatafora J."/>
            <person name="Crous P."/>
            <person name="Grigoriev I."/>
        </authorList>
    </citation>
    <scope>NUCLEOTIDE SEQUENCE</scope>
    <source>
        <strain evidence="1">CBS 279.74</strain>
    </source>
</reference>
<evidence type="ECO:0000313" key="2">
    <source>
        <dbReference type="Proteomes" id="UP000799428"/>
    </source>
</evidence>
<keyword evidence="2" id="KW-1185">Reference proteome</keyword>
<protein>
    <submittedName>
        <fullName evidence="1">Uncharacterized protein</fullName>
    </submittedName>
</protein>
<dbReference type="Proteomes" id="UP000799428">
    <property type="component" value="Unassembled WGS sequence"/>
</dbReference>
<dbReference type="OrthoDB" id="4538483at2759"/>
<dbReference type="AlphaFoldDB" id="A0A6G1KJX4"/>